<dbReference type="Proteomes" id="UP000503640">
    <property type="component" value="Unassembled WGS sequence"/>
</dbReference>
<gene>
    <name evidence="1" type="ORF">AMYX_31290</name>
</gene>
<keyword evidence="2" id="KW-1185">Reference proteome</keyword>
<protein>
    <recommendedName>
        <fullName evidence="3">RNA polymerase sigma factor 70 region 1.1 domain-containing protein</fullName>
    </recommendedName>
</protein>
<sequence length="75" mass="8501">MKTSRSHRARKELFQRGIQQGWLSVQEVERAMPAGSLTDAERWLLYYSLRASGVEIRGQDGEAVREPEFPAPPGD</sequence>
<name>A0A7I9VQ70_9BACT</name>
<reference evidence="2" key="1">
    <citation type="journal article" date="2020" name="Appl. Environ. Microbiol.">
        <title>Diazotrophic Anaeromyxobacter Isolates from Soils.</title>
        <authorList>
            <person name="Masuda Y."/>
            <person name="Yamanaka H."/>
            <person name="Xu Z.X."/>
            <person name="Shiratori Y."/>
            <person name="Aono T."/>
            <person name="Amachi S."/>
            <person name="Senoo K."/>
            <person name="Itoh H."/>
        </authorList>
    </citation>
    <scope>NUCLEOTIDE SEQUENCE [LARGE SCALE GENOMIC DNA]</scope>
    <source>
        <strain evidence="2">R267</strain>
    </source>
</reference>
<evidence type="ECO:0000313" key="1">
    <source>
        <dbReference type="EMBL" id="GEJ58388.1"/>
    </source>
</evidence>
<comment type="caution">
    <text evidence="1">The sequence shown here is derived from an EMBL/GenBank/DDBJ whole genome shotgun (WGS) entry which is preliminary data.</text>
</comment>
<dbReference type="AlphaFoldDB" id="A0A7I9VQ70"/>
<evidence type="ECO:0000313" key="2">
    <source>
        <dbReference type="Proteomes" id="UP000503640"/>
    </source>
</evidence>
<proteinExistence type="predicted"/>
<dbReference type="EMBL" id="BJTG01000007">
    <property type="protein sequence ID" value="GEJ58388.1"/>
    <property type="molecule type" value="Genomic_DNA"/>
</dbReference>
<organism evidence="1 2">
    <name type="scientific">Anaeromyxobacter diazotrophicus</name>
    <dbReference type="NCBI Taxonomy" id="2590199"/>
    <lineage>
        <taxon>Bacteria</taxon>
        <taxon>Pseudomonadati</taxon>
        <taxon>Myxococcota</taxon>
        <taxon>Myxococcia</taxon>
        <taxon>Myxococcales</taxon>
        <taxon>Cystobacterineae</taxon>
        <taxon>Anaeromyxobacteraceae</taxon>
        <taxon>Anaeromyxobacter</taxon>
    </lineage>
</organism>
<accession>A0A7I9VQ70</accession>
<evidence type="ECO:0008006" key="3">
    <source>
        <dbReference type="Google" id="ProtNLM"/>
    </source>
</evidence>
<dbReference type="RefSeq" id="WP_176066879.1">
    <property type="nucleotide sequence ID" value="NZ_BJTG01000007.1"/>
</dbReference>